<evidence type="ECO:0000256" key="1">
    <source>
        <dbReference type="ARBA" id="ARBA00022617"/>
    </source>
</evidence>
<dbReference type="InterPro" id="IPR009056">
    <property type="entry name" value="Cyt_c-like_dom"/>
</dbReference>
<dbReference type="EMBL" id="AP014608">
    <property type="protein sequence ID" value="BBA17004.1"/>
    <property type="molecule type" value="Genomic_DNA"/>
</dbReference>
<dbReference type="GO" id="GO:0020037">
    <property type="term" value="F:heme binding"/>
    <property type="evidence" value="ECO:0007669"/>
    <property type="project" value="InterPro"/>
</dbReference>
<name>A0A224AJG2_9FLAO</name>
<accession>A0A224AJG2</accession>
<dbReference type="PANTHER" id="PTHR40394">
    <property type="entry name" value="LIPOPROTEIN-RELATED"/>
    <property type="match status" value="1"/>
</dbReference>
<dbReference type="RefSeq" id="WP_119305303.1">
    <property type="nucleotide sequence ID" value="NZ_AP014608.1"/>
</dbReference>
<dbReference type="AlphaFoldDB" id="A0A224AJG2"/>
<sequence length="207" mass="24398">MKKKYFYEFIIILNMILFLSIVESCWFDKKKPNIVYMPDMYYSEAYEPYSDPYSNYNNKKEKNIKIPLFSKEKTSSLSPVEGTISRNNSFPNFKNIKNKGLNYSKNIIQNPLINNHYEKKEIIIKKGKKLYQISCSICHGKNGDGQGDLVKNEKIFGIPNYKDRDLTVGSIYYVITYGKNNMNSYASQLNEIDRWRVSEYVMFLKNK</sequence>
<keyword evidence="5" id="KW-0812">Transmembrane</keyword>
<gene>
    <name evidence="7" type="ORF">STAT_061</name>
</gene>
<dbReference type="InterPro" id="IPR036909">
    <property type="entry name" value="Cyt_c-like_dom_sf"/>
</dbReference>
<protein>
    <recommendedName>
        <fullName evidence="6">Cytochrome c domain-containing protein</fullName>
    </recommendedName>
</protein>
<keyword evidence="8" id="KW-1185">Reference proteome</keyword>
<feature type="transmembrane region" description="Helical" evidence="5">
    <location>
        <begin position="6"/>
        <end position="27"/>
    </location>
</feature>
<evidence type="ECO:0000256" key="5">
    <source>
        <dbReference type="SAM" id="Phobius"/>
    </source>
</evidence>
<keyword evidence="5" id="KW-0472">Membrane</keyword>
<keyword evidence="5" id="KW-1133">Transmembrane helix</keyword>
<dbReference type="Pfam" id="PF13442">
    <property type="entry name" value="Cytochrome_CBB3"/>
    <property type="match status" value="1"/>
</dbReference>
<keyword evidence="3 4" id="KW-0408">Iron</keyword>
<keyword evidence="1 4" id="KW-0349">Heme</keyword>
<evidence type="ECO:0000256" key="3">
    <source>
        <dbReference type="ARBA" id="ARBA00023004"/>
    </source>
</evidence>
<dbReference type="GO" id="GO:0009055">
    <property type="term" value="F:electron transfer activity"/>
    <property type="evidence" value="ECO:0007669"/>
    <property type="project" value="InterPro"/>
</dbReference>
<evidence type="ECO:0000313" key="7">
    <source>
        <dbReference type="EMBL" id="BBA17004.1"/>
    </source>
</evidence>
<evidence type="ECO:0000313" key="8">
    <source>
        <dbReference type="Proteomes" id="UP000263619"/>
    </source>
</evidence>
<organism evidence="7 8">
    <name type="scientific">Blattabacterium cuenoti STAT</name>
    <dbReference type="NCBI Taxonomy" id="1457030"/>
    <lineage>
        <taxon>Bacteria</taxon>
        <taxon>Pseudomonadati</taxon>
        <taxon>Bacteroidota</taxon>
        <taxon>Flavobacteriia</taxon>
        <taxon>Flavobacteriales</taxon>
        <taxon>Blattabacteriaceae</taxon>
        <taxon>Blattabacterium</taxon>
    </lineage>
</organism>
<keyword evidence="2 4" id="KW-0479">Metal-binding</keyword>
<evidence type="ECO:0000256" key="4">
    <source>
        <dbReference type="PROSITE-ProRule" id="PRU00433"/>
    </source>
</evidence>
<dbReference type="Proteomes" id="UP000263619">
    <property type="component" value="Chromosome"/>
</dbReference>
<evidence type="ECO:0000256" key="2">
    <source>
        <dbReference type="ARBA" id="ARBA00022723"/>
    </source>
</evidence>
<reference evidence="7 8" key="1">
    <citation type="submission" date="2014-06" db="EMBL/GenBank/DDBJ databases">
        <title>Genome sequence of the intracellular symbiont Blattabacterium cuenoti, strain STAT from the wood feeding cockroach Salganea taiwanensis taiwanensis.</title>
        <authorList>
            <person name="Kinjo Y."/>
            <person name="Ohkuma M."/>
            <person name="Tokuda G."/>
        </authorList>
    </citation>
    <scope>NUCLEOTIDE SEQUENCE [LARGE SCALE GENOMIC DNA]</scope>
    <source>
        <strain evidence="7 8">STAT</strain>
    </source>
</reference>
<dbReference type="OrthoDB" id="9796771at2"/>
<dbReference type="GO" id="GO:0046872">
    <property type="term" value="F:metal ion binding"/>
    <property type="evidence" value="ECO:0007669"/>
    <property type="project" value="UniProtKB-KW"/>
</dbReference>
<dbReference type="PANTHER" id="PTHR40394:SF2">
    <property type="entry name" value="QUINOL:CYTOCHROME C OXIDOREDUCTASE MEMBRANE PROTEIN"/>
    <property type="match status" value="1"/>
</dbReference>
<dbReference type="SUPFAM" id="SSF46626">
    <property type="entry name" value="Cytochrome c"/>
    <property type="match status" value="1"/>
</dbReference>
<dbReference type="PROSITE" id="PS51007">
    <property type="entry name" value="CYTC"/>
    <property type="match status" value="1"/>
</dbReference>
<feature type="domain" description="Cytochrome c" evidence="6">
    <location>
        <begin position="122"/>
        <end position="205"/>
    </location>
</feature>
<dbReference type="Gene3D" id="1.10.760.10">
    <property type="entry name" value="Cytochrome c-like domain"/>
    <property type="match status" value="1"/>
</dbReference>
<proteinExistence type="predicted"/>
<evidence type="ECO:0000259" key="6">
    <source>
        <dbReference type="PROSITE" id="PS51007"/>
    </source>
</evidence>